<organism evidence="2 3">
    <name type="scientific">Thalassobaculum litoreum DSM 18839</name>
    <dbReference type="NCBI Taxonomy" id="1123362"/>
    <lineage>
        <taxon>Bacteria</taxon>
        <taxon>Pseudomonadati</taxon>
        <taxon>Pseudomonadota</taxon>
        <taxon>Alphaproteobacteria</taxon>
        <taxon>Rhodospirillales</taxon>
        <taxon>Thalassobaculaceae</taxon>
        <taxon>Thalassobaculum</taxon>
    </lineage>
</organism>
<proteinExistence type="predicted"/>
<accession>A0A8G2BEX7</accession>
<dbReference type="Gene3D" id="6.10.250.2410">
    <property type="match status" value="1"/>
</dbReference>
<sequence length="269" mass="30192">MVTTDPFESPQPEYRRPEPVQLSLFLNLDGFEGPIDVLLTLARDQKVDLHQISILALAEQYLQFVQQAQTLNLELAADYLVMAAWLAYLKSRLLLPPDDSDEEEMDPAALAEALRFQLQRLEAMQDAGRRLMGRAQLGVDVFPRGAPENITARSRSVYDVTLYDLLRGYGDQHARKQNQTLRIAATDLYAVEDAVERLQGFIGRVPRWRMLFTFLPEGLRGSLLIRSALASHLVAGLQLAKDGAAELRQDETFGPIWLRSGDARKDSAG</sequence>
<dbReference type="InterPro" id="IPR003768">
    <property type="entry name" value="ScpA"/>
</dbReference>
<gene>
    <name evidence="2" type="ORF">SAMN05660686_00534</name>
</gene>
<keyword evidence="3" id="KW-1185">Reference proteome</keyword>
<dbReference type="EMBL" id="FNBW01000001">
    <property type="protein sequence ID" value="SDF16706.1"/>
    <property type="molecule type" value="Genomic_DNA"/>
</dbReference>
<comment type="caution">
    <text evidence="2">The sequence shown here is derived from an EMBL/GenBank/DDBJ whole genome shotgun (WGS) entry which is preliminary data.</text>
</comment>
<dbReference type="Pfam" id="PF02616">
    <property type="entry name" value="SMC_ScpA"/>
    <property type="match status" value="1"/>
</dbReference>
<reference evidence="2 3" key="1">
    <citation type="submission" date="2016-10" db="EMBL/GenBank/DDBJ databases">
        <authorList>
            <person name="Varghese N."/>
            <person name="Submissions S."/>
        </authorList>
    </citation>
    <scope>NUCLEOTIDE SEQUENCE [LARGE SCALE GENOMIC DNA]</scope>
    <source>
        <strain evidence="2 3">DSM 18839</strain>
    </source>
</reference>
<evidence type="ECO:0000256" key="1">
    <source>
        <dbReference type="ARBA" id="ARBA00044777"/>
    </source>
</evidence>
<evidence type="ECO:0000313" key="2">
    <source>
        <dbReference type="EMBL" id="SDF16706.1"/>
    </source>
</evidence>
<evidence type="ECO:0000313" key="3">
    <source>
        <dbReference type="Proteomes" id="UP000198615"/>
    </source>
</evidence>
<protein>
    <recommendedName>
        <fullName evidence="1">Segregation and condensation protein A</fullName>
    </recommendedName>
</protein>
<dbReference type="PANTHER" id="PTHR33969:SF2">
    <property type="entry name" value="SEGREGATION AND CONDENSATION PROTEIN A"/>
    <property type="match status" value="1"/>
</dbReference>
<dbReference type="PANTHER" id="PTHR33969">
    <property type="entry name" value="SEGREGATION AND CONDENSATION PROTEIN A"/>
    <property type="match status" value="1"/>
</dbReference>
<dbReference type="AlphaFoldDB" id="A0A8G2BEX7"/>
<dbReference type="OrthoDB" id="9793741at2"/>
<dbReference type="Proteomes" id="UP000198615">
    <property type="component" value="Unassembled WGS sequence"/>
</dbReference>
<name>A0A8G2BEX7_9PROT</name>